<evidence type="ECO:0000313" key="2">
    <source>
        <dbReference type="EMBL" id="GAX19385.1"/>
    </source>
</evidence>
<feature type="chain" id="PRO_5012306391" description="Flagellar associated protein" evidence="1">
    <location>
        <begin position="17"/>
        <end position="239"/>
    </location>
</feature>
<organism evidence="2 3">
    <name type="scientific">Fistulifera solaris</name>
    <name type="common">Oleaginous diatom</name>
    <dbReference type="NCBI Taxonomy" id="1519565"/>
    <lineage>
        <taxon>Eukaryota</taxon>
        <taxon>Sar</taxon>
        <taxon>Stramenopiles</taxon>
        <taxon>Ochrophyta</taxon>
        <taxon>Bacillariophyta</taxon>
        <taxon>Bacillariophyceae</taxon>
        <taxon>Bacillariophycidae</taxon>
        <taxon>Naviculales</taxon>
        <taxon>Naviculaceae</taxon>
        <taxon>Fistulifera</taxon>
    </lineage>
</organism>
<reference evidence="2 3" key="1">
    <citation type="journal article" date="2015" name="Plant Cell">
        <title>Oil accumulation by the oleaginous diatom Fistulifera solaris as revealed by the genome and transcriptome.</title>
        <authorList>
            <person name="Tanaka T."/>
            <person name="Maeda Y."/>
            <person name="Veluchamy A."/>
            <person name="Tanaka M."/>
            <person name="Abida H."/>
            <person name="Marechal E."/>
            <person name="Bowler C."/>
            <person name="Muto M."/>
            <person name="Sunaga Y."/>
            <person name="Tanaka M."/>
            <person name="Yoshino T."/>
            <person name="Taniguchi T."/>
            <person name="Fukuda Y."/>
            <person name="Nemoto M."/>
            <person name="Matsumoto M."/>
            <person name="Wong P.S."/>
            <person name="Aburatani S."/>
            <person name="Fujibuchi W."/>
        </authorList>
    </citation>
    <scope>NUCLEOTIDE SEQUENCE [LARGE SCALE GENOMIC DNA]</scope>
    <source>
        <strain evidence="2 3">JPCC DA0580</strain>
    </source>
</reference>
<dbReference type="EMBL" id="BDSP01000136">
    <property type="protein sequence ID" value="GAX19385.1"/>
    <property type="molecule type" value="Genomic_DNA"/>
</dbReference>
<dbReference type="AlphaFoldDB" id="A0A1Z5JZE0"/>
<protein>
    <recommendedName>
        <fullName evidence="4">Flagellar associated protein</fullName>
    </recommendedName>
</protein>
<keyword evidence="1" id="KW-0732">Signal</keyword>
<evidence type="ECO:0000313" key="3">
    <source>
        <dbReference type="Proteomes" id="UP000198406"/>
    </source>
</evidence>
<dbReference type="PANTHER" id="PTHR38666">
    <property type="match status" value="1"/>
</dbReference>
<dbReference type="PANTHER" id="PTHR38666:SF2">
    <property type="entry name" value="FLAGELLAR ASSOCIATED PROTEIN"/>
    <property type="match status" value="1"/>
</dbReference>
<evidence type="ECO:0008006" key="4">
    <source>
        <dbReference type="Google" id="ProtNLM"/>
    </source>
</evidence>
<dbReference type="Gene3D" id="3.30.2310.50">
    <property type="entry name" value="Protein of unknown function (DUF3228), domain 1"/>
    <property type="match status" value="2"/>
</dbReference>
<dbReference type="Proteomes" id="UP000198406">
    <property type="component" value="Unassembled WGS sequence"/>
</dbReference>
<gene>
    <name evidence="2" type="ORF">FisN_4Lh364</name>
</gene>
<name>A0A1Z5JZE0_FISSO</name>
<sequence>MTRSLLLFALSRLSSLKESSLTPLQRPTHIARMATFTGEKAMVVDPFCFRQFSENEASASYGGTVFQLSIAEFEDIVNARYRGSNLKDGYAPFCKHIFVENDFTDAVVNVLPITPENESKLRSKYEARNDKELPVLTRWFPAELVGKDLPKAKFLDLILYSREQINKENAAQGRAENVVTAPWGIVSIKAQDADHELPMTPITAMRNALGKEEGGSGIPIDRQQYMEAVNYWKDHATFS</sequence>
<proteinExistence type="predicted"/>
<comment type="caution">
    <text evidence="2">The sequence shown here is derived from an EMBL/GenBank/DDBJ whole genome shotgun (WGS) entry which is preliminary data.</text>
</comment>
<dbReference type="OrthoDB" id="415460at2759"/>
<keyword evidence="3" id="KW-1185">Reference proteome</keyword>
<dbReference type="InParanoid" id="A0A1Z5JZE0"/>
<dbReference type="Pfam" id="PF11539">
    <property type="entry name" value="DUF3228"/>
    <property type="match status" value="1"/>
</dbReference>
<dbReference type="InterPro" id="IPR021610">
    <property type="entry name" value="DUF3228"/>
</dbReference>
<accession>A0A1Z5JZE0</accession>
<feature type="signal peptide" evidence="1">
    <location>
        <begin position="1"/>
        <end position="16"/>
    </location>
</feature>
<evidence type="ECO:0000256" key="1">
    <source>
        <dbReference type="SAM" id="SignalP"/>
    </source>
</evidence>